<dbReference type="GO" id="GO:0000981">
    <property type="term" value="F:DNA-binding transcription factor activity, RNA polymerase II-specific"/>
    <property type="evidence" value="ECO:0007669"/>
    <property type="project" value="TreeGrafter"/>
</dbReference>
<name>A0A922LAU6_DERFA</name>
<evidence type="ECO:0000313" key="3">
    <source>
        <dbReference type="Proteomes" id="UP000790347"/>
    </source>
</evidence>
<dbReference type="Gene3D" id="4.10.280.10">
    <property type="entry name" value="Helix-loop-helix DNA-binding domain"/>
    <property type="match status" value="1"/>
</dbReference>
<dbReference type="PANTHER" id="PTHR23349:SF42">
    <property type="entry name" value="BHLH DOMAIN-CONTAINING PROTEIN"/>
    <property type="match status" value="1"/>
</dbReference>
<dbReference type="AlphaFoldDB" id="A0A922LAU6"/>
<dbReference type="Proteomes" id="UP000790347">
    <property type="component" value="Unassembled WGS sequence"/>
</dbReference>
<dbReference type="GO" id="GO:0032502">
    <property type="term" value="P:developmental process"/>
    <property type="evidence" value="ECO:0007669"/>
    <property type="project" value="TreeGrafter"/>
</dbReference>
<feature type="domain" description="BHLH" evidence="1">
    <location>
        <begin position="36"/>
        <end position="88"/>
    </location>
</feature>
<reference evidence="2" key="2">
    <citation type="journal article" date="2022" name="Res Sq">
        <title>Comparative Genomics Reveals Insights into the Divergent Evolution of Astigmatic Mites and Household Pest Adaptations.</title>
        <authorList>
            <person name="Xiong Q."/>
            <person name="Wan A.T.-Y."/>
            <person name="Liu X.-Y."/>
            <person name="Fung C.S.-H."/>
            <person name="Xiao X."/>
            <person name="Malainual N."/>
            <person name="Hou J."/>
            <person name="Wang L."/>
            <person name="Wang M."/>
            <person name="Yang K."/>
            <person name="Cui Y."/>
            <person name="Leung E."/>
            <person name="Nong W."/>
            <person name="Shin S.-K."/>
            <person name="Au S."/>
            <person name="Jeong K.Y."/>
            <person name="Chew F.T."/>
            <person name="Hui J."/>
            <person name="Leung T.F."/>
            <person name="Tungtrongchitr A."/>
            <person name="Zhong N."/>
            <person name="Liu Z."/>
            <person name="Tsui S."/>
        </authorList>
    </citation>
    <scope>NUCLEOTIDE SEQUENCE</scope>
    <source>
        <strain evidence="2">Derf</strain>
        <tissue evidence="2">Whole organism</tissue>
    </source>
</reference>
<dbReference type="GO" id="GO:0046983">
    <property type="term" value="F:protein dimerization activity"/>
    <property type="evidence" value="ECO:0007669"/>
    <property type="project" value="InterPro"/>
</dbReference>
<reference evidence="2" key="1">
    <citation type="submission" date="2013-05" db="EMBL/GenBank/DDBJ databases">
        <authorList>
            <person name="Yim A.K.Y."/>
            <person name="Chan T.F."/>
            <person name="Ji K.M."/>
            <person name="Liu X.Y."/>
            <person name="Zhou J.W."/>
            <person name="Li R.Q."/>
            <person name="Yang K.Y."/>
            <person name="Li J."/>
            <person name="Li M."/>
            <person name="Law P.T.W."/>
            <person name="Wu Y.L."/>
            <person name="Cai Z.L."/>
            <person name="Qin H."/>
            <person name="Bao Y."/>
            <person name="Leung R.K.K."/>
            <person name="Ng P.K.S."/>
            <person name="Zou J."/>
            <person name="Zhong X.J."/>
            <person name="Ran P.X."/>
            <person name="Zhong N.S."/>
            <person name="Liu Z.G."/>
            <person name="Tsui S.K.W."/>
        </authorList>
    </citation>
    <scope>NUCLEOTIDE SEQUENCE</scope>
    <source>
        <strain evidence="2">Derf</strain>
        <tissue evidence="2">Whole organism</tissue>
    </source>
</reference>
<dbReference type="InterPro" id="IPR036638">
    <property type="entry name" value="HLH_DNA-bd_sf"/>
</dbReference>
<evidence type="ECO:0000259" key="1">
    <source>
        <dbReference type="PROSITE" id="PS50888"/>
    </source>
</evidence>
<dbReference type="PROSITE" id="PS50888">
    <property type="entry name" value="BHLH"/>
    <property type="match status" value="1"/>
</dbReference>
<proteinExistence type="predicted"/>
<dbReference type="PANTHER" id="PTHR23349">
    <property type="entry name" value="BASIC HELIX-LOOP-HELIX TRANSCRIPTION FACTOR, TWIST"/>
    <property type="match status" value="1"/>
</dbReference>
<dbReference type="InterPro" id="IPR050283">
    <property type="entry name" value="E-box_TF_Regulators"/>
</dbReference>
<accession>A0A922LAU6</accession>
<gene>
    <name evidence="2" type="ORF">DERF_003701</name>
</gene>
<evidence type="ECO:0000313" key="2">
    <source>
        <dbReference type="EMBL" id="KAH9529841.1"/>
    </source>
</evidence>
<dbReference type="SMART" id="SM00353">
    <property type="entry name" value="HLH"/>
    <property type="match status" value="1"/>
</dbReference>
<comment type="caution">
    <text evidence="2">The sequence shown here is derived from an EMBL/GenBank/DDBJ whole genome shotgun (WGS) entry which is preliminary data.</text>
</comment>
<sequence>MAVHMLLSLVLKQATSRRRPEKSSEFRQQQEHQKLYHRMIANERERNRTESVNKAFNRLRRLLPTIPLNRKLSKIEILRLATSYIQHLNNVCLAITQEIPIENICSRLEHEQNSSSSSSSSSQKRSVCTFCITTLSSMTNGGNYNNEIELNSRNEILFTQQESYFAEISHGNDTNKSLQQTFEINEQNEFDHIINKIPE</sequence>
<organism evidence="2 3">
    <name type="scientific">Dermatophagoides farinae</name>
    <name type="common">American house dust mite</name>
    <dbReference type="NCBI Taxonomy" id="6954"/>
    <lineage>
        <taxon>Eukaryota</taxon>
        <taxon>Metazoa</taxon>
        <taxon>Ecdysozoa</taxon>
        <taxon>Arthropoda</taxon>
        <taxon>Chelicerata</taxon>
        <taxon>Arachnida</taxon>
        <taxon>Acari</taxon>
        <taxon>Acariformes</taxon>
        <taxon>Sarcoptiformes</taxon>
        <taxon>Astigmata</taxon>
        <taxon>Psoroptidia</taxon>
        <taxon>Analgoidea</taxon>
        <taxon>Pyroglyphidae</taxon>
        <taxon>Dermatophagoidinae</taxon>
        <taxon>Dermatophagoides</taxon>
    </lineage>
</organism>
<dbReference type="SUPFAM" id="SSF47459">
    <property type="entry name" value="HLH, helix-loop-helix DNA-binding domain"/>
    <property type="match status" value="1"/>
</dbReference>
<dbReference type="GO" id="GO:0000977">
    <property type="term" value="F:RNA polymerase II transcription regulatory region sequence-specific DNA binding"/>
    <property type="evidence" value="ECO:0007669"/>
    <property type="project" value="TreeGrafter"/>
</dbReference>
<dbReference type="EMBL" id="ASGP02000001">
    <property type="protein sequence ID" value="KAH9529841.1"/>
    <property type="molecule type" value="Genomic_DNA"/>
</dbReference>
<protein>
    <recommendedName>
        <fullName evidence="1">BHLH domain-containing protein</fullName>
    </recommendedName>
</protein>
<keyword evidence="3" id="KW-1185">Reference proteome</keyword>
<dbReference type="InterPro" id="IPR011598">
    <property type="entry name" value="bHLH_dom"/>
</dbReference>
<dbReference type="Pfam" id="PF00010">
    <property type="entry name" value="HLH"/>
    <property type="match status" value="1"/>
</dbReference>